<organism evidence="2 3">
    <name type="scientific">Subdoligranulum variabile</name>
    <dbReference type="NCBI Taxonomy" id="214851"/>
    <lineage>
        <taxon>Bacteria</taxon>
        <taxon>Bacillati</taxon>
        <taxon>Bacillota</taxon>
        <taxon>Clostridia</taxon>
        <taxon>Eubacteriales</taxon>
        <taxon>Oscillospiraceae</taxon>
        <taxon>Subdoligranulum</taxon>
    </lineage>
</organism>
<dbReference type="InterPro" id="IPR052344">
    <property type="entry name" value="Transposase-related"/>
</dbReference>
<accession>A0A943DBH4</accession>
<dbReference type="AlphaFoldDB" id="A0A943DBH4"/>
<dbReference type="PANTHER" id="PTHR33678">
    <property type="entry name" value="BLL1576 PROTEIN"/>
    <property type="match status" value="1"/>
</dbReference>
<evidence type="ECO:0000259" key="1">
    <source>
        <dbReference type="Pfam" id="PF03050"/>
    </source>
</evidence>
<name>A0A943DBH4_9FIRM</name>
<gene>
    <name evidence="2" type="ORF">KHY36_13380</name>
</gene>
<feature type="domain" description="Transposase IS66 central" evidence="1">
    <location>
        <begin position="2"/>
        <end position="81"/>
    </location>
</feature>
<dbReference type="Pfam" id="PF03050">
    <property type="entry name" value="DDE_Tnp_IS66"/>
    <property type="match status" value="1"/>
</dbReference>
<dbReference type="EMBL" id="JAGZGG010000044">
    <property type="protein sequence ID" value="MBS5333505.1"/>
    <property type="molecule type" value="Genomic_DNA"/>
</dbReference>
<sequence length="84" mass="9492">MLKRDVLHADETTVQVLKELGKAAGSRSYMWVYRSGNDGLAPIILFEYRPGRSGEYAEKCLGDFRGYAHTDGYTGYNRLAKVTR</sequence>
<evidence type="ECO:0000313" key="3">
    <source>
        <dbReference type="Proteomes" id="UP000759273"/>
    </source>
</evidence>
<protein>
    <submittedName>
        <fullName evidence="2">Transposase</fullName>
    </submittedName>
</protein>
<dbReference type="InterPro" id="IPR004291">
    <property type="entry name" value="Transposase_IS66_central"/>
</dbReference>
<comment type="caution">
    <text evidence="2">The sequence shown here is derived from an EMBL/GenBank/DDBJ whole genome shotgun (WGS) entry which is preliminary data.</text>
</comment>
<proteinExistence type="predicted"/>
<dbReference type="Proteomes" id="UP000759273">
    <property type="component" value="Unassembled WGS sequence"/>
</dbReference>
<evidence type="ECO:0000313" key="2">
    <source>
        <dbReference type="EMBL" id="MBS5333505.1"/>
    </source>
</evidence>
<reference evidence="2" key="1">
    <citation type="submission" date="2021-02" db="EMBL/GenBank/DDBJ databases">
        <title>Infant gut strain persistence is associated with maternal origin, phylogeny, and functional potential including surface adhesion and iron acquisition.</title>
        <authorList>
            <person name="Lou Y.C."/>
        </authorList>
    </citation>
    <scope>NUCLEOTIDE SEQUENCE</scope>
    <source>
        <strain evidence="2">L3_101_000M1_dasL3_101_000M1_concoct_87</strain>
    </source>
</reference>